<evidence type="ECO:0000256" key="2">
    <source>
        <dbReference type="SAM" id="Phobius"/>
    </source>
</evidence>
<proteinExistence type="predicted"/>
<reference evidence="3" key="1">
    <citation type="submission" date="2021-01" db="EMBL/GenBank/DDBJ databases">
        <title>Lacisediminihabitans sp. nov. strain G11-30, isolated from Antarctic Soil.</title>
        <authorList>
            <person name="Li J."/>
        </authorList>
    </citation>
    <scope>NUCLEOTIDE SEQUENCE</scope>
    <source>
        <strain evidence="3">G11-30</strain>
    </source>
</reference>
<keyword evidence="2" id="KW-0812">Transmembrane</keyword>
<keyword evidence="4" id="KW-1185">Reference proteome</keyword>
<evidence type="ECO:0000313" key="3">
    <source>
        <dbReference type="EMBL" id="MBK4347324.1"/>
    </source>
</evidence>
<keyword evidence="2" id="KW-0472">Membrane</keyword>
<sequence>MDADLRSAIAHDESLRSRRRLSTALVVIAVMLFAAAWFMVPSGITILVTASSTAGIVLVEVGSLALVGGAIVLIAGLRMRRAVARDIHSPSSAPGKPDPHFQKDPAAMASPNPPYNWTGITIGGS</sequence>
<dbReference type="AlphaFoldDB" id="A0A934SSI1"/>
<evidence type="ECO:0000313" key="4">
    <source>
        <dbReference type="Proteomes" id="UP000636458"/>
    </source>
</evidence>
<comment type="caution">
    <text evidence="3">The sequence shown here is derived from an EMBL/GenBank/DDBJ whole genome shotgun (WGS) entry which is preliminary data.</text>
</comment>
<dbReference type="RefSeq" id="WP_200555682.1">
    <property type="nucleotide sequence ID" value="NZ_JAEPES010000002.1"/>
</dbReference>
<accession>A0A934SSI1</accession>
<evidence type="ECO:0000256" key="1">
    <source>
        <dbReference type="SAM" id="MobiDB-lite"/>
    </source>
</evidence>
<organism evidence="3 4">
    <name type="scientific">Lacisediminihabitans changchengi</name>
    <dbReference type="NCBI Taxonomy" id="2787634"/>
    <lineage>
        <taxon>Bacteria</taxon>
        <taxon>Bacillati</taxon>
        <taxon>Actinomycetota</taxon>
        <taxon>Actinomycetes</taxon>
        <taxon>Micrococcales</taxon>
        <taxon>Microbacteriaceae</taxon>
        <taxon>Lacisediminihabitans</taxon>
    </lineage>
</organism>
<feature type="transmembrane region" description="Helical" evidence="2">
    <location>
        <begin position="21"/>
        <end position="40"/>
    </location>
</feature>
<name>A0A934SSI1_9MICO</name>
<feature type="region of interest" description="Disordered" evidence="1">
    <location>
        <begin position="87"/>
        <end position="125"/>
    </location>
</feature>
<protein>
    <submittedName>
        <fullName evidence="3">Uncharacterized protein</fullName>
    </submittedName>
</protein>
<keyword evidence="2" id="KW-1133">Transmembrane helix</keyword>
<dbReference type="Proteomes" id="UP000636458">
    <property type="component" value="Unassembled WGS sequence"/>
</dbReference>
<gene>
    <name evidence="3" type="ORF">IV501_06730</name>
</gene>
<dbReference type="EMBL" id="JAEPES010000002">
    <property type="protein sequence ID" value="MBK4347324.1"/>
    <property type="molecule type" value="Genomic_DNA"/>
</dbReference>
<feature type="transmembrane region" description="Helical" evidence="2">
    <location>
        <begin position="46"/>
        <end position="75"/>
    </location>
</feature>